<reference evidence="3 4" key="1">
    <citation type="journal article" date="2024" name="Nat. Commun.">
        <title>Phylogenomics reveals the evolutionary origins of lichenization in chlorophyte algae.</title>
        <authorList>
            <person name="Puginier C."/>
            <person name="Libourel C."/>
            <person name="Otte J."/>
            <person name="Skaloud P."/>
            <person name="Haon M."/>
            <person name="Grisel S."/>
            <person name="Petersen M."/>
            <person name="Berrin J.G."/>
            <person name="Delaux P.M."/>
            <person name="Dal Grande F."/>
            <person name="Keller J."/>
        </authorList>
    </citation>
    <scope>NUCLEOTIDE SEQUENCE [LARGE SCALE GENOMIC DNA]</scope>
    <source>
        <strain evidence="3 4">SAG 216-7</strain>
    </source>
</reference>
<evidence type="ECO:0000256" key="2">
    <source>
        <dbReference type="SAM" id="MobiDB-lite"/>
    </source>
</evidence>
<feature type="coiled-coil region" evidence="1">
    <location>
        <begin position="152"/>
        <end position="200"/>
    </location>
</feature>
<feature type="compositionally biased region" description="Low complexity" evidence="2">
    <location>
        <begin position="662"/>
        <end position="675"/>
    </location>
</feature>
<name>A0ABR2YCE2_9CHLO</name>
<evidence type="ECO:0000256" key="1">
    <source>
        <dbReference type="SAM" id="Coils"/>
    </source>
</evidence>
<feature type="compositionally biased region" description="Basic and acidic residues" evidence="2">
    <location>
        <begin position="644"/>
        <end position="660"/>
    </location>
</feature>
<proteinExistence type="predicted"/>
<accession>A0ABR2YCE2</accession>
<feature type="region of interest" description="Disordered" evidence="2">
    <location>
        <begin position="53"/>
        <end position="125"/>
    </location>
</feature>
<feature type="compositionally biased region" description="Low complexity" evidence="2">
    <location>
        <begin position="627"/>
        <end position="643"/>
    </location>
</feature>
<feature type="coiled-coil region" evidence="1">
    <location>
        <begin position="243"/>
        <end position="277"/>
    </location>
</feature>
<feature type="coiled-coil region" evidence="1">
    <location>
        <begin position="853"/>
        <end position="880"/>
    </location>
</feature>
<organism evidence="3 4">
    <name type="scientific">Coccomyxa subellipsoidea</name>
    <dbReference type="NCBI Taxonomy" id="248742"/>
    <lineage>
        <taxon>Eukaryota</taxon>
        <taxon>Viridiplantae</taxon>
        <taxon>Chlorophyta</taxon>
        <taxon>core chlorophytes</taxon>
        <taxon>Trebouxiophyceae</taxon>
        <taxon>Trebouxiophyceae incertae sedis</taxon>
        <taxon>Coccomyxaceae</taxon>
        <taxon>Coccomyxa</taxon>
    </lineage>
</organism>
<feature type="compositionally biased region" description="Low complexity" evidence="2">
    <location>
        <begin position="729"/>
        <end position="769"/>
    </location>
</feature>
<keyword evidence="1" id="KW-0175">Coiled coil</keyword>
<dbReference type="SUPFAM" id="SSF57997">
    <property type="entry name" value="Tropomyosin"/>
    <property type="match status" value="1"/>
</dbReference>
<feature type="coiled-coil region" evidence="1">
    <location>
        <begin position="1134"/>
        <end position="1168"/>
    </location>
</feature>
<dbReference type="Proteomes" id="UP001491310">
    <property type="component" value="Unassembled WGS sequence"/>
</dbReference>
<feature type="region of interest" description="Disordered" evidence="2">
    <location>
        <begin position="726"/>
        <end position="784"/>
    </location>
</feature>
<protein>
    <submittedName>
        <fullName evidence="3">Uncharacterized protein</fullName>
    </submittedName>
</protein>
<feature type="compositionally biased region" description="Basic and acidic residues" evidence="2">
    <location>
        <begin position="770"/>
        <end position="780"/>
    </location>
</feature>
<evidence type="ECO:0000313" key="3">
    <source>
        <dbReference type="EMBL" id="KAK9902172.1"/>
    </source>
</evidence>
<evidence type="ECO:0000313" key="4">
    <source>
        <dbReference type="Proteomes" id="UP001491310"/>
    </source>
</evidence>
<feature type="coiled-coil region" evidence="1">
    <location>
        <begin position="905"/>
        <end position="1091"/>
    </location>
</feature>
<feature type="compositionally biased region" description="Low complexity" evidence="2">
    <location>
        <begin position="418"/>
        <end position="431"/>
    </location>
</feature>
<feature type="region of interest" description="Disordered" evidence="2">
    <location>
        <begin position="386"/>
        <end position="448"/>
    </location>
</feature>
<sequence length="1214" mass="127806">MWTGLSQFTIALKEQAESVVRESGLDGQLEQARKAAAGLLLDVPEAEVIEDHDNYQGSPHAPVSHFAGYAPPTPPPGSDTETEQHERERGAVPWHGLDSGGFSDVPLGSPPQRTSQPLPPSNGVKPRLEQVAQSLSHLGGTSSAGSEIGPRQHELQAENAGLKERLRAIENEAVEVLGELEEIKDRLAASEALRAAAERRADDGAARCSSLEAEAQHSQSLAQTVQAREREARANAEAAALARNQLEVAQEAFEKRLAESEAARQALTRQLEDLQQLSLPSPVKQVAAEEEAAEGGAAAAGDVKDLKAKLAKIKRQAITFKSKFTDAAATRDAALAELEALKQGQGGAQPGIAASDETEAFNRQLELSQLGLAQEALTSAATSTQLDFQNGDGSHAAAEGNGSVADAGAMQSNPLFSPAKGAATGAEEATPSKSRPPRGKAAAAKRVAELQGSLREKAQDLERVTNELAAAQSALTERSAEAENLAAELAAASEKLQAVSASGEQALAELAAQLAAAQKEAGSRAAAGNGVAEEVAALKAAATAASRERDSLAVQLAAAQQEANLTVANGDSDATAAPDHAQVEGLQLKMEEADARAAQFMERVKEQQKLLEASQARVQALEEALSESRAQVAAESAAAATARSETEAASRELDQAREGLSRLQEALQQARAAGADAEKSNDELQAQLAAAQDNVGRLQEALRQKEGELEAVRGGASVESNLASTAVKQANQRAEQAQQAAARANERATQAEQQLGKAAASAEAELSAADSRRREAESQKDQLQGQLEQAMAEAQTLTEALEAERSAAAADVASLQHRLEQESAAACSHLRQEMESQWQARLQEHTVRSDALLAERSSALERAEAEVVRLEKALAEAGTAAQLLNETSAHTEYLERELAATRKQLVEATGGLDSLRQEAEEAQAAARERQKKFSMLNATFRKKEEGLLARVEDAESAASQLREDALAAQRHATLAQQEAQRLAAQAEEHAARLTAAEAACAAAERGREDAQMAAAEAAAQLVAAQTQLAAARAAQSEAAADTASFEDRVQAAVTVREEEAAQRVREAEGAKAEAQARVTQAEARTAAAEAAKIELSLKLAEALSQQEDAADVSAVPTPVAPRPTGTSEEWAARYEELELAARVATRRAAAAEAELHRVKQQLEATDKRAKELAWQIKMISDPRQIGGQQTAGAVPPGVASSVLDMFGCGANYRR</sequence>
<feature type="region of interest" description="Disordered" evidence="2">
    <location>
        <begin position="622"/>
        <end position="695"/>
    </location>
</feature>
<comment type="caution">
    <text evidence="3">The sequence shown here is derived from an EMBL/GenBank/DDBJ whole genome shotgun (WGS) entry which is preliminary data.</text>
</comment>
<keyword evidence="4" id="KW-1185">Reference proteome</keyword>
<dbReference type="EMBL" id="JALJOT010000016">
    <property type="protein sequence ID" value="KAK9902172.1"/>
    <property type="molecule type" value="Genomic_DNA"/>
</dbReference>
<gene>
    <name evidence="3" type="ORF">WJX75_006865</name>
</gene>